<organism evidence="2 3">
    <name type="scientific">Saprospira grandis DSM 2844</name>
    <dbReference type="NCBI Taxonomy" id="694433"/>
    <lineage>
        <taxon>Bacteria</taxon>
        <taxon>Pseudomonadati</taxon>
        <taxon>Bacteroidota</taxon>
        <taxon>Saprospiria</taxon>
        <taxon>Saprospirales</taxon>
        <taxon>Saprospiraceae</taxon>
        <taxon>Saprospira</taxon>
    </lineage>
</organism>
<sequence>MKVTKGYADYITFLFDDEQGSPIISNLLKEEVLIEKCICRVVDTITGYYEKRIEIKDSVILRLDMYAAYIYGGLTITNSVIGYFRLMDGGYNREPIIIRNCVFLGEVDFDESVLKNDIIIEDCIFLKGHDFVEDIRYAVMKDEYFKVKI</sequence>
<dbReference type="AlphaFoldDB" id="J0P2Z1"/>
<dbReference type="RefSeq" id="WP_002661282.1">
    <property type="nucleotide sequence ID" value="NZ_JH719944.1"/>
</dbReference>
<name>J0P2Z1_9BACT</name>
<evidence type="ECO:0000256" key="1">
    <source>
        <dbReference type="SAM" id="Phobius"/>
    </source>
</evidence>
<evidence type="ECO:0000313" key="2">
    <source>
        <dbReference type="EMBL" id="EJF51777.1"/>
    </source>
</evidence>
<keyword evidence="1" id="KW-0812">Transmembrane</keyword>
<dbReference type="HOGENOM" id="CLU_1947312_0_0_10"/>
<accession>J0P2Z1</accession>
<gene>
    <name evidence="2" type="ORF">SapgrDRAFT_0011</name>
</gene>
<evidence type="ECO:0000313" key="3">
    <source>
        <dbReference type="Proteomes" id="UP000005113"/>
    </source>
</evidence>
<reference evidence="3" key="1">
    <citation type="journal article" date="2012" name="Stand. Genomic Sci.">
        <title>Permanent draft genome sequence of the gliding predator Saprospira grandis strain Sa g1 (= HR1).</title>
        <authorList>
            <person name="Mavromatis K."/>
            <person name="Chertkov O."/>
            <person name="Lapidus A."/>
            <person name="Nolan M."/>
            <person name="Lucas S."/>
            <person name="Tice H."/>
            <person name="Del Rio T.G."/>
            <person name="Cheng J.F."/>
            <person name="Han C."/>
            <person name="Tapia R."/>
            <person name="Bruce D."/>
            <person name="Goodwin L.A."/>
            <person name="Pitluck S."/>
            <person name="Huntemann M."/>
            <person name="Liolios K."/>
            <person name="Pagani I."/>
            <person name="Ivanova N."/>
            <person name="Mikhailova N."/>
            <person name="Pati A."/>
            <person name="Chen A."/>
            <person name="Palaniappan K."/>
            <person name="Land M."/>
            <person name="Brambilla E.M."/>
            <person name="Rohde M."/>
            <person name="Spring S."/>
            <person name="Goker M."/>
            <person name="Detter J.C."/>
            <person name="Bristow J."/>
            <person name="Eisen J.A."/>
            <person name="Markowitz V."/>
            <person name="Hugenholtz P."/>
            <person name="Kyrpides N.C."/>
            <person name="Klenk H.P."/>
            <person name="Woyke T."/>
        </authorList>
    </citation>
    <scope>NUCLEOTIDE SEQUENCE [LARGE SCALE GENOMIC DNA]</scope>
    <source>
        <strain evidence="3">DSM 2844</strain>
    </source>
</reference>
<proteinExistence type="predicted"/>
<dbReference type="Proteomes" id="UP000005113">
    <property type="component" value="Unassembled WGS sequence"/>
</dbReference>
<protein>
    <submittedName>
        <fullName evidence="2">Uncharacterized protein</fullName>
    </submittedName>
</protein>
<dbReference type="OrthoDB" id="1097343at2"/>
<feature type="transmembrane region" description="Helical" evidence="1">
    <location>
        <begin position="66"/>
        <end position="86"/>
    </location>
</feature>
<keyword evidence="1" id="KW-1133">Transmembrane helix</keyword>
<keyword evidence="1" id="KW-0472">Membrane</keyword>
<dbReference type="EMBL" id="JH719944">
    <property type="protein sequence ID" value="EJF51777.1"/>
    <property type="molecule type" value="Genomic_DNA"/>
</dbReference>